<evidence type="ECO:0000313" key="2">
    <source>
        <dbReference type="Proteomes" id="UP000249819"/>
    </source>
</evidence>
<keyword evidence="2" id="KW-1185">Reference proteome</keyword>
<organism evidence="1 2">
    <name type="scientific">Chitinophaga dinghuensis</name>
    <dbReference type="NCBI Taxonomy" id="1539050"/>
    <lineage>
        <taxon>Bacteria</taxon>
        <taxon>Pseudomonadati</taxon>
        <taxon>Bacteroidota</taxon>
        <taxon>Chitinophagia</taxon>
        <taxon>Chitinophagales</taxon>
        <taxon>Chitinophagaceae</taxon>
        <taxon>Chitinophaga</taxon>
    </lineage>
</organism>
<protein>
    <submittedName>
        <fullName evidence="1">Uncharacterized protein</fullName>
    </submittedName>
</protein>
<gene>
    <name evidence="1" type="ORF">CLV59_101871</name>
</gene>
<comment type="caution">
    <text evidence="1">The sequence shown here is derived from an EMBL/GenBank/DDBJ whole genome shotgun (WGS) entry which is preliminary data.</text>
</comment>
<dbReference type="EMBL" id="QLMA01000001">
    <property type="protein sequence ID" value="RAJ88106.1"/>
    <property type="molecule type" value="Genomic_DNA"/>
</dbReference>
<dbReference type="Proteomes" id="UP000249819">
    <property type="component" value="Unassembled WGS sequence"/>
</dbReference>
<reference evidence="1 2" key="1">
    <citation type="submission" date="2018-06" db="EMBL/GenBank/DDBJ databases">
        <title>Genomic Encyclopedia of Archaeal and Bacterial Type Strains, Phase II (KMG-II): from individual species to whole genera.</title>
        <authorList>
            <person name="Goeker M."/>
        </authorList>
    </citation>
    <scope>NUCLEOTIDE SEQUENCE [LARGE SCALE GENOMIC DNA]</scope>
    <source>
        <strain evidence="1 2">DSM 29821</strain>
    </source>
</reference>
<sequence>MIQYWAGMMFKPDYIKAIQAKRTAYAVLFACIMN</sequence>
<name>A0A327WFE7_9BACT</name>
<dbReference type="AlphaFoldDB" id="A0A327WFE7"/>
<evidence type="ECO:0000313" key="1">
    <source>
        <dbReference type="EMBL" id="RAJ88106.1"/>
    </source>
</evidence>
<accession>A0A327WFE7</accession>
<proteinExistence type="predicted"/>